<keyword evidence="2" id="KW-1185">Reference proteome</keyword>
<evidence type="ECO:0000313" key="2">
    <source>
        <dbReference type="Proteomes" id="UP001170379"/>
    </source>
</evidence>
<dbReference type="EMBL" id="PXVD01000012">
    <property type="protein sequence ID" value="MDJ1371456.1"/>
    <property type="molecule type" value="Genomic_DNA"/>
</dbReference>
<sequence>MAAGSGWLALGTVTVLRSFANLTPQPWANGAGTTTEVVSFEDSASFSPAGTAPWRLSVASLEREGDFSPLPGAQRVFTPVGSSLELTVNGVAHEVADGSSLEFSGDDVVRLTRLDRPCHAVNLMARVDAGGHVPKIRFVGAPGQGADAGPDALAVLALGDQHGYEKFDLIDTSGRQDSRMDLSSAGFGVVTLA</sequence>
<name>A0ABT7C8A8_9MICO</name>
<organism evidence="1 2">
    <name type="scientific">Gulosibacter molinativorax</name>
    <dbReference type="NCBI Taxonomy" id="256821"/>
    <lineage>
        <taxon>Bacteria</taxon>
        <taxon>Bacillati</taxon>
        <taxon>Actinomycetota</taxon>
        <taxon>Actinomycetes</taxon>
        <taxon>Micrococcales</taxon>
        <taxon>Microbacteriaceae</taxon>
        <taxon>Gulosibacter</taxon>
    </lineage>
</organism>
<accession>A0ABT7C8A8</accession>
<proteinExistence type="predicted"/>
<dbReference type="Gene3D" id="2.60.120.10">
    <property type="entry name" value="Jelly Rolls"/>
    <property type="match status" value="1"/>
</dbReference>
<dbReference type="InterPro" id="IPR010282">
    <property type="entry name" value="Uncharacterised_HutD/Ves"/>
</dbReference>
<dbReference type="InterPro" id="IPR011051">
    <property type="entry name" value="RmlC_Cupin_sf"/>
</dbReference>
<dbReference type="PANTHER" id="PTHR37943:SF1">
    <property type="entry name" value="PROTEIN VES"/>
    <property type="match status" value="1"/>
</dbReference>
<dbReference type="PANTHER" id="PTHR37943">
    <property type="entry name" value="PROTEIN VES"/>
    <property type="match status" value="1"/>
</dbReference>
<gene>
    <name evidence="1" type="ORF">C7K25_08755</name>
</gene>
<protein>
    <recommendedName>
        <fullName evidence="3">HutD family protein</fullName>
    </recommendedName>
</protein>
<reference evidence="1" key="2">
    <citation type="journal article" date="2022" name="Sci. Rep.">
        <title>In silico prediction of the enzymes involved in the degradation of the herbicide molinate by Gulosibacter molinativorax ON4T.</title>
        <authorList>
            <person name="Lopes A.R."/>
            <person name="Bunin E."/>
            <person name="Viana A.T."/>
            <person name="Froufe H."/>
            <person name="Munoz-Merida A."/>
            <person name="Pinho D."/>
            <person name="Figueiredo J."/>
            <person name="Barroso C."/>
            <person name="Vaz-Moreira I."/>
            <person name="Bellanger X."/>
            <person name="Egas C."/>
            <person name="Nunes O.C."/>
        </authorList>
    </citation>
    <scope>NUCLEOTIDE SEQUENCE</scope>
    <source>
        <strain evidence="1">ON4</strain>
    </source>
</reference>
<dbReference type="Pfam" id="PF05962">
    <property type="entry name" value="HutD"/>
    <property type="match status" value="1"/>
</dbReference>
<dbReference type="InterPro" id="IPR014710">
    <property type="entry name" value="RmlC-like_jellyroll"/>
</dbReference>
<evidence type="ECO:0000313" key="1">
    <source>
        <dbReference type="EMBL" id="MDJ1371456.1"/>
    </source>
</evidence>
<comment type="caution">
    <text evidence="1">The sequence shown here is derived from an EMBL/GenBank/DDBJ whole genome shotgun (WGS) entry which is preliminary data.</text>
</comment>
<evidence type="ECO:0008006" key="3">
    <source>
        <dbReference type="Google" id="ProtNLM"/>
    </source>
</evidence>
<reference evidence="1" key="1">
    <citation type="submission" date="2018-03" db="EMBL/GenBank/DDBJ databases">
        <authorList>
            <person name="Nunes O.C."/>
            <person name="Lopes A.R."/>
            <person name="Froufe H."/>
            <person name="Munoz-Merida A."/>
            <person name="Barroso C."/>
            <person name="Egas C."/>
        </authorList>
    </citation>
    <scope>NUCLEOTIDE SEQUENCE</scope>
    <source>
        <strain evidence="1">ON4</strain>
    </source>
</reference>
<dbReference type="SUPFAM" id="SSF51182">
    <property type="entry name" value="RmlC-like cupins"/>
    <property type="match status" value="1"/>
</dbReference>
<dbReference type="Proteomes" id="UP001170379">
    <property type="component" value="Unassembled WGS sequence"/>
</dbReference>